<feature type="compositionally biased region" description="Pro residues" evidence="1">
    <location>
        <begin position="180"/>
        <end position="193"/>
    </location>
</feature>
<feature type="region of interest" description="Disordered" evidence="1">
    <location>
        <begin position="152"/>
        <end position="193"/>
    </location>
</feature>
<feature type="region of interest" description="Disordered" evidence="1">
    <location>
        <begin position="1"/>
        <end position="31"/>
    </location>
</feature>
<sequence length="271" mass="29098">MFTPSSPSPGGDKNSKQKTKTPVDHDGDDNPTWNFPMKFTVDEAALQMNRLTLDFKLICERALGTKTSGRFTCPLRNFLILRRSPGRREKTVGASAAPPYASAIPLAPPSGKADTEPVTAYPAGSSLAYPPPGAYPPPAPYPAAEGGSHYPPPVPYPTAEGSGHYPPPAAYPKVEGSGHYPPPGGYPPPPAGGAYPPPPPGGYGYPPPPPPGYGYPPPPPPGYGYPGYGYHRRHRCSNRQKENKFGMGLGLEGPLVDYWLEYDIRCWGFRR</sequence>
<dbReference type="EMBL" id="JACGWM010000900">
    <property type="protein sequence ID" value="KAL0297828.1"/>
    <property type="molecule type" value="Genomic_DNA"/>
</dbReference>
<reference evidence="2" key="1">
    <citation type="submission" date="2020-06" db="EMBL/GenBank/DDBJ databases">
        <authorList>
            <person name="Li T."/>
            <person name="Hu X."/>
            <person name="Zhang T."/>
            <person name="Song X."/>
            <person name="Zhang H."/>
            <person name="Dai N."/>
            <person name="Sheng W."/>
            <person name="Hou X."/>
            <person name="Wei L."/>
        </authorList>
    </citation>
    <scope>NUCLEOTIDE SEQUENCE</scope>
    <source>
        <strain evidence="2">KEN8</strain>
        <tissue evidence="2">Leaf</tissue>
    </source>
</reference>
<dbReference type="PANTHER" id="PTHR32246:SF173">
    <property type="entry name" value="C2 DOMAIN-CONTAINING PROTEIN"/>
    <property type="match status" value="1"/>
</dbReference>
<accession>A0AAW2JUI7</accession>
<feature type="region of interest" description="Disordered" evidence="1">
    <location>
        <begin position="87"/>
        <end position="119"/>
    </location>
</feature>
<reference evidence="2" key="2">
    <citation type="journal article" date="2024" name="Plant">
        <title>Genomic evolution and insights into agronomic trait innovations of Sesamum species.</title>
        <authorList>
            <person name="Miao H."/>
            <person name="Wang L."/>
            <person name="Qu L."/>
            <person name="Liu H."/>
            <person name="Sun Y."/>
            <person name="Le M."/>
            <person name="Wang Q."/>
            <person name="Wei S."/>
            <person name="Zheng Y."/>
            <person name="Lin W."/>
            <person name="Duan Y."/>
            <person name="Cao H."/>
            <person name="Xiong S."/>
            <person name="Wang X."/>
            <person name="Wei L."/>
            <person name="Li C."/>
            <person name="Ma Q."/>
            <person name="Ju M."/>
            <person name="Zhao R."/>
            <person name="Li G."/>
            <person name="Mu C."/>
            <person name="Tian Q."/>
            <person name="Mei H."/>
            <person name="Zhang T."/>
            <person name="Gao T."/>
            <person name="Zhang H."/>
        </authorList>
    </citation>
    <scope>NUCLEOTIDE SEQUENCE</scope>
    <source>
        <strain evidence="2">KEN8</strain>
    </source>
</reference>
<comment type="caution">
    <text evidence="2">The sequence shown here is derived from an EMBL/GenBank/DDBJ whole genome shotgun (WGS) entry which is preliminary data.</text>
</comment>
<dbReference type="InterPro" id="IPR035892">
    <property type="entry name" value="C2_domain_sf"/>
</dbReference>
<feature type="compositionally biased region" description="Low complexity" evidence="1">
    <location>
        <begin position="94"/>
        <end position="105"/>
    </location>
</feature>
<evidence type="ECO:0000256" key="1">
    <source>
        <dbReference type="SAM" id="MobiDB-lite"/>
    </source>
</evidence>
<dbReference type="SUPFAM" id="SSF49562">
    <property type="entry name" value="C2 domain (Calcium/lipid-binding domain, CaLB)"/>
    <property type="match status" value="1"/>
</dbReference>
<dbReference type="AlphaFoldDB" id="A0AAW2JUI7"/>
<organism evidence="2">
    <name type="scientific">Sesamum calycinum</name>
    <dbReference type="NCBI Taxonomy" id="2727403"/>
    <lineage>
        <taxon>Eukaryota</taxon>
        <taxon>Viridiplantae</taxon>
        <taxon>Streptophyta</taxon>
        <taxon>Embryophyta</taxon>
        <taxon>Tracheophyta</taxon>
        <taxon>Spermatophyta</taxon>
        <taxon>Magnoliopsida</taxon>
        <taxon>eudicotyledons</taxon>
        <taxon>Gunneridae</taxon>
        <taxon>Pentapetalae</taxon>
        <taxon>asterids</taxon>
        <taxon>lamiids</taxon>
        <taxon>Lamiales</taxon>
        <taxon>Pedaliaceae</taxon>
        <taxon>Sesamum</taxon>
    </lineage>
</organism>
<name>A0AAW2JUI7_9LAMI</name>
<evidence type="ECO:0000313" key="2">
    <source>
        <dbReference type="EMBL" id="KAL0297828.1"/>
    </source>
</evidence>
<gene>
    <name evidence="2" type="ORF">Scaly_3082600</name>
</gene>
<protein>
    <submittedName>
        <fullName evidence="2">Protein SRC2</fullName>
    </submittedName>
</protein>
<dbReference type="PANTHER" id="PTHR32246">
    <property type="entry name" value="INGRESSION PROTEIN FIC1"/>
    <property type="match status" value="1"/>
</dbReference>
<proteinExistence type="predicted"/>